<organism evidence="2 3">
    <name type="scientific">Candidatus Vogelbacteria bacterium CG10_big_fil_rev_8_21_14_0_10_45_14</name>
    <dbReference type="NCBI Taxonomy" id="1975042"/>
    <lineage>
        <taxon>Bacteria</taxon>
        <taxon>Candidatus Vogeliibacteriota</taxon>
    </lineage>
</organism>
<dbReference type="EMBL" id="PCYL01000014">
    <property type="protein sequence ID" value="PIR47012.1"/>
    <property type="molecule type" value="Genomic_DNA"/>
</dbReference>
<sequence>MKNVRQKKQDGALGRFLLQEMSFVRSGATISVFVALLLLSFISPIGGGYESLAVSNNGSSYLAQTGGTGVDDGLVQCGKAEGSMCTLADLVAMIQEIAKWLIKILLPLAALSIAIAGMLILSGAWSPGNIEKGKSIIMDVIIGLVVALAAFVLVKFIFDALGVTGVIFD</sequence>
<name>A0A2H0RKD2_9BACT</name>
<keyword evidence="1" id="KW-0472">Membrane</keyword>
<dbReference type="InterPro" id="IPR043993">
    <property type="entry name" value="T4SS_pilin"/>
</dbReference>
<accession>A0A2H0RKD2</accession>
<feature type="transmembrane region" description="Helical" evidence="1">
    <location>
        <begin position="100"/>
        <end position="124"/>
    </location>
</feature>
<proteinExistence type="predicted"/>
<evidence type="ECO:0000256" key="1">
    <source>
        <dbReference type="SAM" id="Phobius"/>
    </source>
</evidence>
<dbReference type="Pfam" id="PF18895">
    <property type="entry name" value="T4SS_pilin"/>
    <property type="match status" value="1"/>
</dbReference>
<keyword evidence="1" id="KW-1133">Transmembrane helix</keyword>
<protein>
    <submittedName>
        <fullName evidence="2">Uncharacterized protein</fullName>
    </submittedName>
</protein>
<gene>
    <name evidence="2" type="ORF">COV07_01225</name>
</gene>
<reference evidence="2 3" key="1">
    <citation type="submission" date="2017-09" db="EMBL/GenBank/DDBJ databases">
        <title>Depth-based differentiation of microbial function through sediment-hosted aquifers and enrichment of novel symbionts in the deep terrestrial subsurface.</title>
        <authorList>
            <person name="Probst A.J."/>
            <person name="Ladd B."/>
            <person name="Jarett J.K."/>
            <person name="Geller-Mcgrath D.E."/>
            <person name="Sieber C.M."/>
            <person name="Emerson J.B."/>
            <person name="Anantharaman K."/>
            <person name="Thomas B.C."/>
            <person name="Malmstrom R."/>
            <person name="Stieglmeier M."/>
            <person name="Klingl A."/>
            <person name="Woyke T."/>
            <person name="Ryan C.M."/>
            <person name="Banfield J.F."/>
        </authorList>
    </citation>
    <scope>NUCLEOTIDE SEQUENCE [LARGE SCALE GENOMIC DNA]</scope>
    <source>
        <strain evidence="2">CG10_big_fil_rev_8_21_14_0_10_45_14</strain>
    </source>
</reference>
<dbReference type="AlphaFoldDB" id="A0A2H0RKD2"/>
<keyword evidence="1" id="KW-0812">Transmembrane</keyword>
<evidence type="ECO:0000313" key="3">
    <source>
        <dbReference type="Proteomes" id="UP000230833"/>
    </source>
</evidence>
<dbReference type="Proteomes" id="UP000230833">
    <property type="component" value="Unassembled WGS sequence"/>
</dbReference>
<comment type="caution">
    <text evidence="2">The sequence shown here is derived from an EMBL/GenBank/DDBJ whole genome shotgun (WGS) entry which is preliminary data.</text>
</comment>
<feature type="transmembrane region" description="Helical" evidence="1">
    <location>
        <begin position="136"/>
        <end position="158"/>
    </location>
</feature>
<evidence type="ECO:0000313" key="2">
    <source>
        <dbReference type="EMBL" id="PIR47012.1"/>
    </source>
</evidence>